<sequence>MLAPILSWMSVPAWGQALDDWSDALNIRATSYLDPGPAHVVQISVGEPLVRDIKERIATGAKLLEPVAMPEKVSAKMPLRTGEPLFQIGTKKAFKACTVRLNELRWPTCLIDDDGDGRFDRAGRNSLAPAHPLAAPAAYATSSDIRVPAVASGFSRAILYQGFAGDALRLSYREFSDDIARPAFSEDLSVPLGKTFPQKFAVKGLVFTIHSIDGMGLEYSLESTAW</sequence>
<dbReference type="KEGG" id="sphj:BSL82_01170"/>
<dbReference type="AlphaFoldDB" id="A0A1L3ZR20"/>
<proteinExistence type="predicted"/>
<reference evidence="2" key="1">
    <citation type="submission" date="2016-11" db="EMBL/GenBank/DDBJ databases">
        <title>Complete Genome Sequence of alachlor-degrading Sphingomonas sp. strain JJ-A5.</title>
        <authorList>
            <person name="Lee H."/>
            <person name="Ka J.-O."/>
        </authorList>
    </citation>
    <scope>NUCLEOTIDE SEQUENCE [LARGE SCALE GENOMIC DNA]</scope>
    <source>
        <strain evidence="2">JJ-A5</strain>
    </source>
</reference>
<dbReference type="EMBL" id="CP018221">
    <property type="protein sequence ID" value="API58076.1"/>
    <property type="molecule type" value="Genomic_DNA"/>
</dbReference>
<protein>
    <submittedName>
        <fullName evidence="1">Uncharacterized protein</fullName>
    </submittedName>
</protein>
<organism evidence="1 2">
    <name type="scientific">Tardibacter chloracetimidivorans</name>
    <dbReference type="NCBI Taxonomy" id="1921510"/>
    <lineage>
        <taxon>Bacteria</taxon>
        <taxon>Pseudomonadati</taxon>
        <taxon>Pseudomonadota</taxon>
        <taxon>Alphaproteobacteria</taxon>
        <taxon>Sphingomonadales</taxon>
        <taxon>Sphingomonadaceae</taxon>
        <taxon>Tardibacter</taxon>
    </lineage>
</organism>
<accession>A0A1L3ZR20</accession>
<keyword evidence="2" id="KW-1185">Reference proteome</keyword>
<dbReference type="STRING" id="1921510.BSL82_01170"/>
<evidence type="ECO:0000313" key="2">
    <source>
        <dbReference type="Proteomes" id="UP000182063"/>
    </source>
</evidence>
<name>A0A1L3ZR20_9SPHN</name>
<gene>
    <name evidence="1" type="ORF">BSL82_01170</name>
</gene>
<dbReference type="OrthoDB" id="1419830at2"/>
<dbReference type="Proteomes" id="UP000182063">
    <property type="component" value="Chromosome"/>
</dbReference>
<evidence type="ECO:0000313" key="1">
    <source>
        <dbReference type="EMBL" id="API58076.1"/>
    </source>
</evidence>